<dbReference type="Gene3D" id="2.160.20.10">
    <property type="entry name" value="Single-stranded right-handed beta-helix, Pectin lyase-like"/>
    <property type="match status" value="1"/>
</dbReference>
<reference evidence="1" key="1">
    <citation type="submission" date="2023-12" db="EMBL/GenBank/DDBJ databases">
        <title>Fervidustalea candida gen. nov., sp. nov., a novel member of the family Paenibacillaceae isolated from a geothermal area.</title>
        <authorList>
            <person name="Li W.-J."/>
            <person name="Jiao J.-Y."/>
            <person name="Chen Y."/>
        </authorList>
    </citation>
    <scope>NUCLEOTIDE SEQUENCE</scope>
    <source>
        <strain evidence="1">SYSU GA230002</strain>
    </source>
</reference>
<organism evidence="1 2">
    <name type="scientific">Ferviditalea candida</name>
    <dbReference type="NCBI Taxonomy" id="3108399"/>
    <lineage>
        <taxon>Bacteria</taxon>
        <taxon>Bacillati</taxon>
        <taxon>Bacillota</taxon>
        <taxon>Bacilli</taxon>
        <taxon>Bacillales</taxon>
        <taxon>Paenibacillaceae</taxon>
        <taxon>Ferviditalea</taxon>
    </lineage>
</organism>
<dbReference type="SUPFAM" id="SSF51126">
    <property type="entry name" value="Pectin lyase-like"/>
    <property type="match status" value="1"/>
</dbReference>
<protein>
    <recommendedName>
        <fullName evidence="3">DUF1565 domain-containing protein</fullName>
    </recommendedName>
</protein>
<evidence type="ECO:0008006" key="3">
    <source>
        <dbReference type="Google" id="ProtNLM"/>
    </source>
</evidence>
<accession>A0ABU5ZD32</accession>
<dbReference type="EMBL" id="JAYJLD010000002">
    <property type="protein sequence ID" value="MEB3100420.1"/>
    <property type="molecule type" value="Genomic_DNA"/>
</dbReference>
<evidence type="ECO:0000313" key="2">
    <source>
        <dbReference type="Proteomes" id="UP001310386"/>
    </source>
</evidence>
<comment type="caution">
    <text evidence="1">The sequence shown here is derived from an EMBL/GenBank/DDBJ whole genome shotgun (WGS) entry which is preliminary data.</text>
</comment>
<dbReference type="InterPro" id="IPR012334">
    <property type="entry name" value="Pectin_lyas_fold"/>
</dbReference>
<gene>
    <name evidence="1" type="ORF">VF724_01950</name>
</gene>
<proteinExistence type="predicted"/>
<keyword evidence="2" id="KW-1185">Reference proteome</keyword>
<dbReference type="Proteomes" id="UP001310386">
    <property type="component" value="Unassembled WGS sequence"/>
</dbReference>
<sequence>MTLLERIVSNPANVYVANTREDALAAAISGSGTAAIEITRDPTWPTLEQFTNDNSQFLKYNPGPQNPTYVWDHTTSSAQRREFAAATNAYTFQQSTNVTISMAAFADNAMQAQIDLVDASAGTIISSKPLGVLLQGGSMDPVTGVTVEKPQFPYNWQNIRFYSVSTGTIPAGKYQIVFSFSAVNYDQYPGRANPAALSFQADVSAILTGDSIYNPDQNTFYRTINEAVADAAPNETIELLSGTYQQPSELVIDKPLTLRGRSAEQTVVTFDPAVPIGLRLQADDVTVEDMQFIVATESSGDNWALEIPLKAVPAEAPEEYFSNITIQRAVIQGGRRNAEIAAENLTLRDTQFVHRGDLDSVNIRVARGTTAIERNVFNGGELSRAAITVGDSEQYLTTGRLRVDGNLARSHAEFTRFDLSRFRDIEELAVINNTVEYVPQEVPTSSAVTLMPPLESLGFEQLPAIQFEQNTIDNPNPGENLAVYLDYLQGGIAVPAEGQIKVYDNVFNIPRPWGVEGDTVSEIAPVGFSPEAPQGISLAVFDLKGNIVPPEIPPVQ</sequence>
<dbReference type="RefSeq" id="WP_371752532.1">
    <property type="nucleotide sequence ID" value="NZ_JAYJLD010000002.1"/>
</dbReference>
<evidence type="ECO:0000313" key="1">
    <source>
        <dbReference type="EMBL" id="MEB3100420.1"/>
    </source>
</evidence>
<dbReference type="InterPro" id="IPR011050">
    <property type="entry name" value="Pectin_lyase_fold/virulence"/>
</dbReference>
<name>A0ABU5ZD32_9BACL</name>